<dbReference type="InterPro" id="IPR008183">
    <property type="entry name" value="Aldose_1/G6P_1-epimerase"/>
</dbReference>
<organism evidence="12 13">
    <name type="scientific">Caballeronia catudaia</name>
    <dbReference type="NCBI Taxonomy" id="1777136"/>
    <lineage>
        <taxon>Bacteria</taxon>
        <taxon>Pseudomonadati</taxon>
        <taxon>Pseudomonadota</taxon>
        <taxon>Betaproteobacteria</taxon>
        <taxon>Burkholderiales</taxon>
        <taxon>Burkholderiaceae</taxon>
        <taxon>Caballeronia</taxon>
    </lineage>
</organism>
<accession>A0A157ZPA9</accession>
<dbReference type="InterPro" id="IPR015443">
    <property type="entry name" value="Aldose_1-epimerase"/>
</dbReference>
<evidence type="ECO:0000256" key="1">
    <source>
        <dbReference type="ARBA" id="ARBA00001614"/>
    </source>
</evidence>
<gene>
    <name evidence="12" type="ORF">AWB75_00983</name>
</gene>
<dbReference type="InterPro" id="IPR018052">
    <property type="entry name" value="Ald1_epimerase_CS"/>
</dbReference>
<evidence type="ECO:0000256" key="11">
    <source>
        <dbReference type="PIRSR" id="PIRSR005096-3"/>
    </source>
</evidence>
<dbReference type="PANTHER" id="PTHR10091:SF0">
    <property type="entry name" value="GALACTOSE MUTAROTASE"/>
    <property type="match status" value="1"/>
</dbReference>
<dbReference type="InterPro" id="IPR011013">
    <property type="entry name" value="Gal_mutarotase_sf_dom"/>
</dbReference>
<keyword evidence="13" id="KW-1185">Reference proteome</keyword>
<dbReference type="GO" id="GO:0030246">
    <property type="term" value="F:carbohydrate binding"/>
    <property type="evidence" value="ECO:0007669"/>
    <property type="project" value="InterPro"/>
</dbReference>
<comment type="caution">
    <text evidence="12">The sequence shown here is derived from an EMBL/GenBank/DDBJ whole genome shotgun (WGS) entry which is preliminary data.</text>
</comment>
<dbReference type="Proteomes" id="UP000054870">
    <property type="component" value="Unassembled WGS sequence"/>
</dbReference>
<feature type="binding site" evidence="10">
    <location>
        <position position="254"/>
    </location>
    <ligand>
        <name>beta-D-galactose</name>
        <dbReference type="ChEBI" id="CHEBI:27667"/>
    </ligand>
</feature>
<dbReference type="SUPFAM" id="SSF74650">
    <property type="entry name" value="Galactose mutarotase-like"/>
    <property type="match status" value="1"/>
</dbReference>
<sequence>MKSLHGREMIARMTSSLIEVRPWGDAKLYTLRNASGVRVDISDLGATLVSWLAPDREGHFADVLLGHDTPERYRNGSAFMGAIIGRWANRIRDARFVLDGVAHQVERNEGVNHLHGGAEGFHRQMWRAQTTDGALFMTLDSPAGAAGFPGNLSVSVRYALADDGTLSIDYEARTDAPTPVNLTNHAYFNLSGEATIRAHEISIAADTYWAIDDSSIPVAREDVTESVFDLRAPASIGARLDASHAQFAIAGGFDHCYAFDDHASEPRRVAVLFDPSSGRELSVATDARGLQFYSGNYLEGVPARGGSHYCKQAGLCLEAGGFPNEINMDGGRAILRPDDVYRQRTRYTLRVR</sequence>
<dbReference type="InterPro" id="IPR014718">
    <property type="entry name" value="GH-type_carb-bd"/>
</dbReference>
<evidence type="ECO:0000256" key="8">
    <source>
        <dbReference type="PIRNR" id="PIRNR005096"/>
    </source>
</evidence>
<feature type="active site" description="Proton acceptor" evidence="9">
    <location>
        <position position="318"/>
    </location>
</feature>
<feature type="binding site" evidence="11">
    <location>
        <begin position="89"/>
        <end position="90"/>
    </location>
    <ligand>
        <name>beta-D-galactose</name>
        <dbReference type="ChEBI" id="CHEBI:27667"/>
    </ligand>
</feature>
<dbReference type="EMBL" id="FCOF02000003">
    <property type="protein sequence ID" value="SAK46807.1"/>
    <property type="molecule type" value="Genomic_DNA"/>
</dbReference>
<dbReference type="GO" id="GO:0004034">
    <property type="term" value="F:aldose 1-epimerase activity"/>
    <property type="evidence" value="ECO:0007669"/>
    <property type="project" value="UniProtKB-EC"/>
</dbReference>
<dbReference type="NCBIfam" id="NF008277">
    <property type="entry name" value="PRK11055.1"/>
    <property type="match status" value="1"/>
</dbReference>
<evidence type="ECO:0000313" key="12">
    <source>
        <dbReference type="EMBL" id="SAK46807.1"/>
    </source>
</evidence>
<dbReference type="PANTHER" id="PTHR10091">
    <property type="entry name" value="ALDOSE-1-EPIMERASE"/>
    <property type="match status" value="1"/>
</dbReference>
<feature type="binding site" evidence="11">
    <location>
        <begin position="185"/>
        <end position="187"/>
    </location>
    <ligand>
        <name>beta-D-galactose</name>
        <dbReference type="ChEBI" id="CHEBI:27667"/>
    </ligand>
</feature>
<dbReference type="GO" id="GO:0006006">
    <property type="term" value="P:glucose metabolic process"/>
    <property type="evidence" value="ECO:0007669"/>
    <property type="project" value="TreeGrafter"/>
</dbReference>
<dbReference type="Gene3D" id="2.70.98.10">
    <property type="match status" value="1"/>
</dbReference>
<protein>
    <recommendedName>
        <fullName evidence="5 8">Aldose 1-epimerase</fullName>
        <ecNumber evidence="4 8">5.1.3.3</ecNumber>
    </recommendedName>
</protein>
<evidence type="ECO:0000256" key="3">
    <source>
        <dbReference type="ARBA" id="ARBA00006206"/>
    </source>
</evidence>
<comment type="catalytic activity">
    <reaction evidence="1 8">
        <text>alpha-D-glucose = beta-D-glucose</text>
        <dbReference type="Rhea" id="RHEA:10264"/>
        <dbReference type="ChEBI" id="CHEBI:15903"/>
        <dbReference type="ChEBI" id="CHEBI:17925"/>
        <dbReference type="EC" id="5.1.3.3"/>
    </reaction>
</comment>
<reference evidence="12" key="1">
    <citation type="submission" date="2016-01" db="EMBL/GenBank/DDBJ databases">
        <authorList>
            <person name="Peeters C."/>
        </authorList>
    </citation>
    <scope>NUCLEOTIDE SEQUENCE [LARGE SCALE GENOMIC DNA]</scope>
    <source>
        <strain evidence="12">LMG 29318</strain>
    </source>
</reference>
<dbReference type="InterPro" id="IPR047215">
    <property type="entry name" value="Galactose_mutarotase-like"/>
</dbReference>
<comment type="similarity">
    <text evidence="3 8">Belongs to the aldose epimerase family.</text>
</comment>
<proteinExistence type="inferred from homology"/>
<dbReference type="UniPathway" id="UPA00242"/>
<evidence type="ECO:0000256" key="4">
    <source>
        <dbReference type="ARBA" id="ARBA00013185"/>
    </source>
</evidence>
<dbReference type="OrthoDB" id="9779408at2"/>
<evidence type="ECO:0000313" key="13">
    <source>
        <dbReference type="Proteomes" id="UP000054870"/>
    </source>
</evidence>
<evidence type="ECO:0000256" key="6">
    <source>
        <dbReference type="ARBA" id="ARBA00023235"/>
    </source>
</evidence>
<dbReference type="EC" id="5.1.3.3" evidence="4 8"/>
<dbReference type="GO" id="GO:0005737">
    <property type="term" value="C:cytoplasm"/>
    <property type="evidence" value="ECO:0007669"/>
    <property type="project" value="TreeGrafter"/>
</dbReference>
<feature type="active site" description="Proton donor" evidence="9">
    <location>
        <position position="185"/>
    </location>
</feature>
<dbReference type="PIRSF" id="PIRSF005096">
    <property type="entry name" value="GALM"/>
    <property type="match status" value="1"/>
</dbReference>
<dbReference type="PROSITE" id="PS00545">
    <property type="entry name" value="ALDOSE_1_EPIMERASE"/>
    <property type="match status" value="1"/>
</dbReference>
<dbReference type="AlphaFoldDB" id="A0A157ZPA9"/>
<name>A0A157ZPA9_9BURK</name>
<dbReference type="CDD" id="cd09019">
    <property type="entry name" value="galactose_mutarotase_like"/>
    <property type="match status" value="1"/>
</dbReference>
<dbReference type="GO" id="GO:0033499">
    <property type="term" value="P:galactose catabolic process via UDP-galactose, Leloir pathway"/>
    <property type="evidence" value="ECO:0007669"/>
    <property type="project" value="TreeGrafter"/>
</dbReference>
<dbReference type="Pfam" id="PF01263">
    <property type="entry name" value="Aldose_epim"/>
    <property type="match status" value="1"/>
</dbReference>
<evidence type="ECO:0000256" key="5">
    <source>
        <dbReference type="ARBA" id="ARBA00014165"/>
    </source>
</evidence>
<evidence type="ECO:0000256" key="2">
    <source>
        <dbReference type="ARBA" id="ARBA00005028"/>
    </source>
</evidence>
<evidence type="ECO:0000256" key="10">
    <source>
        <dbReference type="PIRSR" id="PIRSR005096-2"/>
    </source>
</evidence>
<comment type="pathway">
    <text evidence="2 8">Carbohydrate metabolism; hexose metabolism.</text>
</comment>
<evidence type="ECO:0000256" key="9">
    <source>
        <dbReference type="PIRSR" id="PIRSR005096-1"/>
    </source>
</evidence>
<keyword evidence="6 8" id="KW-0413">Isomerase</keyword>
<evidence type="ECO:0000256" key="7">
    <source>
        <dbReference type="ARBA" id="ARBA00023277"/>
    </source>
</evidence>
<keyword evidence="7 8" id="KW-0119">Carbohydrate metabolism</keyword>